<name>A0A7W9JD23_9ACTN</name>
<organism evidence="1 2">
    <name type="scientific">Kribbella italica</name>
    <dbReference type="NCBI Taxonomy" id="1540520"/>
    <lineage>
        <taxon>Bacteria</taxon>
        <taxon>Bacillati</taxon>
        <taxon>Actinomycetota</taxon>
        <taxon>Actinomycetes</taxon>
        <taxon>Propionibacteriales</taxon>
        <taxon>Kribbellaceae</taxon>
        <taxon>Kribbella</taxon>
    </lineage>
</organism>
<protein>
    <submittedName>
        <fullName evidence="1">Uncharacterized protein</fullName>
    </submittedName>
</protein>
<comment type="caution">
    <text evidence="1">The sequence shown here is derived from an EMBL/GenBank/DDBJ whole genome shotgun (WGS) entry which is preliminary data.</text>
</comment>
<gene>
    <name evidence="1" type="ORF">HDA39_006281</name>
</gene>
<proteinExistence type="predicted"/>
<dbReference type="RefSeq" id="WP_184801300.1">
    <property type="nucleotide sequence ID" value="NZ_JACHMY010000001.1"/>
</dbReference>
<dbReference type="Proteomes" id="UP000549971">
    <property type="component" value="Unassembled WGS sequence"/>
</dbReference>
<evidence type="ECO:0000313" key="1">
    <source>
        <dbReference type="EMBL" id="MBB5839547.1"/>
    </source>
</evidence>
<dbReference type="AlphaFoldDB" id="A0A7W9JD23"/>
<reference evidence="1 2" key="1">
    <citation type="submission" date="2020-08" db="EMBL/GenBank/DDBJ databases">
        <title>Sequencing the genomes of 1000 actinobacteria strains.</title>
        <authorList>
            <person name="Klenk H.-P."/>
        </authorList>
    </citation>
    <scope>NUCLEOTIDE SEQUENCE [LARGE SCALE GENOMIC DNA]</scope>
    <source>
        <strain evidence="1 2">DSM 28967</strain>
    </source>
</reference>
<dbReference type="EMBL" id="JACHMY010000001">
    <property type="protein sequence ID" value="MBB5839547.1"/>
    <property type="molecule type" value="Genomic_DNA"/>
</dbReference>
<sequence length="363" mass="40619">MMRDLAALSDLARDHYLTQIRDKFGQPGIDTVRALHPVLKDIFQAIDYESVSESLIVFKLLGQQSDPLDLASATLLDSPVEIAALNTGTLTIQVLSDGRLAVWKIESSPDSLPQDAIIYRYAKIDGERFWINGSEAEVASGRGYPLFGLPLFNDLQAALKRYATMVARSSECPILPEAWREPARVMWKAGPESLMRRSLYHYLRATLRDGRPDVNQESPADDRNPVDITVRWADSNRIGLIEIKWLGKSGELNPPKQTTEYTEARAKDGLRQLVDYLELTRTRAPLHDRRGYLVVFDGRRAKVKPETAFCGRDDGMKYESSEIAYDPVHLARHDVGAPVRCFCEPSWVHAAPSKGAGKSPEVA</sequence>
<evidence type="ECO:0000313" key="2">
    <source>
        <dbReference type="Proteomes" id="UP000549971"/>
    </source>
</evidence>
<accession>A0A7W9JD23</accession>
<keyword evidence="2" id="KW-1185">Reference proteome</keyword>